<reference evidence="1" key="2">
    <citation type="submission" date="2025-08" db="UniProtKB">
        <authorList>
            <consortium name="RefSeq"/>
        </authorList>
    </citation>
    <scope>IDENTIFICATION</scope>
</reference>
<dbReference type="GeneID" id="84593630"/>
<dbReference type="RefSeq" id="XP_059602880.1">
    <property type="nucleotide sequence ID" value="XM_059745563.1"/>
</dbReference>
<dbReference type="AlphaFoldDB" id="A0AAJ8BV83"/>
<organism evidence="1">
    <name type="scientific">Aspergillus niger</name>
    <dbReference type="NCBI Taxonomy" id="5061"/>
    <lineage>
        <taxon>Eukaryota</taxon>
        <taxon>Fungi</taxon>
        <taxon>Dikarya</taxon>
        <taxon>Ascomycota</taxon>
        <taxon>Pezizomycotina</taxon>
        <taxon>Eurotiomycetes</taxon>
        <taxon>Eurotiomycetidae</taxon>
        <taxon>Eurotiales</taxon>
        <taxon>Aspergillaceae</taxon>
        <taxon>Aspergillus</taxon>
        <taxon>Aspergillus subgen. Circumdati</taxon>
    </lineage>
</organism>
<evidence type="ECO:0000313" key="1">
    <source>
        <dbReference type="RefSeq" id="XP_059602880.1"/>
    </source>
</evidence>
<name>A0AAJ8BV83_ASPNG</name>
<dbReference type="VEuPathDB" id="FungiDB:An18g00720"/>
<proteinExistence type="predicted"/>
<gene>
    <name evidence="1" type="ORF">An18g00720</name>
</gene>
<reference evidence="1" key="1">
    <citation type="submission" date="2025-02" db="EMBL/GenBank/DDBJ databases">
        <authorList>
            <consortium name="NCBI Genome Project"/>
        </authorList>
    </citation>
    <scope>NUCLEOTIDE SEQUENCE</scope>
</reference>
<sequence>MAAAQWGCVVPQGFSHSRSIHTTTSSLAGGLVLASSSSEGPVQGTERRDKAFPAFSLAPRRSIGDLPVSSRNIIYFHAGAKNHRPSLEGQPMSVKKRVVVAALQALAAVLLRPSTSPLLRLKSFRCRGLELDPMVASTEVSFLDVSRLGSRIRDLAKYYFRRHLGLYGTTASTKRIAMYE</sequence>
<protein>
    <submittedName>
        <fullName evidence="1">Uncharacterized protein</fullName>
    </submittedName>
</protein>
<accession>A0AAJ8BV83</accession>
<dbReference type="KEGG" id="ang:An18g00720"/>